<comment type="caution">
    <text evidence="1">The sequence shown here is derived from an EMBL/GenBank/DDBJ whole genome shotgun (WGS) entry which is preliminary data.</text>
</comment>
<protein>
    <submittedName>
        <fullName evidence="1">Uncharacterized protein</fullName>
    </submittedName>
</protein>
<name>A0A101M0S0_PICGL</name>
<gene>
    <name evidence="1" type="ORF">ABT39_MTgene4116</name>
</gene>
<geneLocation type="mitochondrion" evidence="1"/>
<dbReference type="EMBL" id="LKAM01000004">
    <property type="protein sequence ID" value="KUM48780.1"/>
    <property type="molecule type" value="Genomic_DNA"/>
</dbReference>
<keyword evidence="1" id="KW-0496">Mitochondrion</keyword>
<evidence type="ECO:0000313" key="1">
    <source>
        <dbReference type="EMBL" id="KUM48780.1"/>
    </source>
</evidence>
<organism evidence="1">
    <name type="scientific">Picea glauca</name>
    <name type="common">White spruce</name>
    <name type="synonym">Pinus glauca</name>
    <dbReference type="NCBI Taxonomy" id="3330"/>
    <lineage>
        <taxon>Eukaryota</taxon>
        <taxon>Viridiplantae</taxon>
        <taxon>Streptophyta</taxon>
        <taxon>Embryophyta</taxon>
        <taxon>Tracheophyta</taxon>
        <taxon>Spermatophyta</taxon>
        <taxon>Pinopsida</taxon>
        <taxon>Pinidae</taxon>
        <taxon>Conifers I</taxon>
        <taxon>Pinales</taxon>
        <taxon>Pinaceae</taxon>
        <taxon>Picea</taxon>
    </lineage>
</organism>
<sequence>MCKWTILNKTPQHPLKWSTVSQGKCLGECSTSKMPLINLYPSVISHEHALMLFFRSAYRWLRALDGVAFHRFQCLLLPPLTGPSLLLPPLAHHMDLHQEPDMELSLLYVLNPISLRDRGELVPASELASYPVDRADANELVYSVSPVEASVGDSDTMMEEVTRMLNSI</sequence>
<proteinExistence type="predicted"/>
<dbReference type="AlphaFoldDB" id="A0A101M0S0"/>
<reference evidence="1" key="1">
    <citation type="journal article" date="2015" name="Genome Biol. Evol.">
        <title>Organellar Genomes of White Spruce (Picea glauca): Assembly and Annotation.</title>
        <authorList>
            <person name="Jackman S.D."/>
            <person name="Warren R.L."/>
            <person name="Gibb E.A."/>
            <person name="Vandervalk B.P."/>
            <person name="Mohamadi H."/>
            <person name="Chu J."/>
            <person name="Raymond A."/>
            <person name="Pleasance S."/>
            <person name="Coope R."/>
            <person name="Wildung M.R."/>
            <person name="Ritland C.E."/>
            <person name="Bousquet J."/>
            <person name="Jones S.J."/>
            <person name="Bohlmann J."/>
            <person name="Birol I."/>
        </authorList>
    </citation>
    <scope>NUCLEOTIDE SEQUENCE [LARGE SCALE GENOMIC DNA]</scope>
    <source>
        <tissue evidence="1">Flushing bud</tissue>
    </source>
</reference>
<accession>A0A101M0S0</accession>